<keyword evidence="2" id="KW-1185">Reference proteome</keyword>
<dbReference type="EMBL" id="OCSU01000001">
    <property type="protein sequence ID" value="SOE48669.1"/>
    <property type="molecule type" value="Genomic_DNA"/>
</dbReference>
<accession>A0A7Z7I193</accession>
<proteinExistence type="predicted"/>
<gene>
    <name evidence="1" type="ORF">SAMN05446927_0312</name>
</gene>
<name>A0A7Z7I193_9BURK</name>
<sequence>MIDAPYAANAEAVLLQAQRFAAVKKDVEA</sequence>
<protein>
    <submittedName>
        <fullName evidence="1">Uncharacterized protein</fullName>
    </submittedName>
</protein>
<reference evidence="1 2" key="1">
    <citation type="submission" date="2017-09" db="EMBL/GenBank/DDBJ databases">
        <authorList>
            <person name="Varghese N."/>
            <person name="Submissions S."/>
        </authorList>
    </citation>
    <scope>NUCLEOTIDE SEQUENCE [LARGE SCALE GENOMIC DNA]</scope>
    <source>
        <strain evidence="1 2">OK806</strain>
    </source>
</reference>
<dbReference type="AlphaFoldDB" id="A0A7Z7I193"/>
<evidence type="ECO:0000313" key="2">
    <source>
        <dbReference type="Proteomes" id="UP000219522"/>
    </source>
</evidence>
<dbReference type="Proteomes" id="UP000219522">
    <property type="component" value="Unassembled WGS sequence"/>
</dbReference>
<organism evidence="1 2">
    <name type="scientific">Caballeronia arationis</name>
    <dbReference type="NCBI Taxonomy" id="1777142"/>
    <lineage>
        <taxon>Bacteria</taxon>
        <taxon>Pseudomonadati</taxon>
        <taxon>Pseudomonadota</taxon>
        <taxon>Betaproteobacteria</taxon>
        <taxon>Burkholderiales</taxon>
        <taxon>Burkholderiaceae</taxon>
        <taxon>Caballeronia</taxon>
    </lineage>
</organism>
<comment type="caution">
    <text evidence="1">The sequence shown here is derived from an EMBL/GenBank/DDBJ whole genome shotgun (WGS) entry which is preliminary data.</text>
</comment>
<evidence type="ECO:0000313" key="1">
    <source>
        <dbReference type="EMBL" id="SOE48669.1"/>
    </source>
</evidence>